<dbReference type="PROSITE" id="PS00113">
    <property type="entry name" value="ADENYLATE_KINASE"/>
    <property type="match status" value="1"/>
</dbReference>
<comment type="domain">
    <text evidence="5">Consists of three domains, a large central CORE domain and two small peripheral domains, NMPbind and LID, which undergo movements during catalysis. The LID domain closes over the site of phosphoryl transfer upon ATP binding. Assembling and dissambling the active center during each catalytic cycle provides an effective means to prevent ATP hydrolysis.</text>
</comment>
<evidence type="ECO:0000256" key="4">
    <source>
        <dbReference type="ARBA" id="ARBA00022777"/>
    </source>
</evidence>
<feature type="binding site" evidence="5">
    <location>
        <position position="142"/>
    </location>
    <ligand>
        <name>AMP</name>
        <dbReference type="ChEBI" id="CHEBI:456215"/>
    </ligand>
</feature>
<dbReference type="GO" id="GO:0004017">
    <property type="term" value="F:AMP kinase activity"/>
    <property type="evidence" value="ECO:0007669"/>
    <property type="project" value="UniProtKB-UniRule"/>
</dbReference>
<keyword evidence="3 5" id="KW-0547">Nucleotide-binding</keyword>
<dbReference type="GO" id="GO:0044209">
    <property type="term" value="P:AMP salvage"/>
    <property type="evidence" value="ECO:0007669"/>
    <property type="project" value="UniProtKB-UniRule"/>
</dbReference>
<dbReference type="EMBL" id="JH413836">
    <property type="protein sequence ID" value="EHL30034.1"/>
    <property type="molecule type" value="Genomic_DNA"/>
</dbReference>
<dbReference type="GO" id="GO:0005524">
    <property type="term" value="F:ATP binding"/>
    <property type="evidence" value="ECO:0007669"/>
    <property type="project" value="UniProtKB-UniRule"/>
</dbReference>
<comment type="caution">
    <text evidence="5">Lacks conserved residue(s) required for the propagation of feature annotation.</text>
</comment>
<dbReference type="Pfam" id="PF00406">
    <property type="entry name" value="ADK"/>
    <property type="match status" value="1"/>
</dbReference>
<dbReference type="STRING" id="658187.LDG_7938"/>
<evidence type="ECO:0000256" key="7">
    <source>
        <dbReference type="RuleBase" id="RU003331"/>
    </source>
</evidence>
<evidence type="ECO:0000256" key="1">
    <source>
        <dbReference type="ARBA" id="ARBA00022679"/>
    </source>
</evidence>
<dbReference type="Proteomes" id="UP000002770">
    <property type="component" value="Unassembled WGS sequence"/>
</dbReference>
<comment type="function">
    <text evidence="5">Catalyzes the reversible transfer of the terminal phosphate group between ATP and AMP. Plays an important role in cellular energy homeostasis and in adenine nucleotide metabolism.</text>
</comment>
<dbReference type="HAMAP" id="MF_00235">
    <property type="entry name" value="Adenylate_kinase_Adk"/>
    <property type="match status" value="1"/>
</dbReference>
<proteinExistence type="inferred from homology"/>
<gene>
    <name evidence="5" type="primary">adk</name>
    <name evidence="8" type="ORF">LDG_7938</name>
</gene>
<accession>G9ERM1</accession>
<dbReference type="RefSeq" id="WP_006871827.1">
    <property type="nucleotide sequence ID" value="NZ_JH413836.1"/>
</dbReference>
<keyword evidence="4 5" id="KW-0418">Kinase</keyword>
<feature type="binding site" evidence="5">
    <location>
        <position position="161"/>
    </location>
    <ligand>
        <name>ATP</name>
        <dbReference type="ChEBI" id="CHEBI:30616"/>
    </ligand>
</feature>
<dbReference type="CDD" id="cd01428">
    <property type="entry name" value="ADK"/>
    <property type="match status" value="1"/>
</dbReference>
<dbReference type="InParanoid" id="G9ERM1"/>
<dbReference type="Gene3D" id="3.40.50.300">
    <property type="entry name" value="P-loop containing nucleotide triphosphate hydrolases"/>
    <property type="match status" value="1"/>
</dbReference>
<feature type="binding site" evidence="5">
    <location>
        <begin position="11"/>
        <end position="16"/>
    </location>
    <ligand>
        <name>ATP</name>
        <dbReference type="ChEBI" id="CHEBI:30616"/>
    </ligand>
</feature>
<evidence type="ECO:0000256" key="5">
    <source>
        <dbReference type="HAMAP-Rule" id="MF_00235"/>
    </source>
</evidence>
<dbReference type="EC" id="2.7.4.3" evidence="5 7"/>
<feature type="binding site" evidence="5">
    <location>
        <begin position="89"/>
        <end position="92"/>
    </location>
    <ligand>
        <name>AMP</name>
        <dbReference type="ChEBI" id="CHEBI:456215"/>
    </ligand>
</feature>
<comment type="subunit">
    <text evidence="5 7">Monomer.</text>
</comment>
<dbReference type="SUPFAM" id="SSF52540">
    <property type="entry name" value="P-loop containing nucleoside triphosphate hydrolases"/>
    <property type="match status" value="1"/>
</dbReference>
<evidence type="ECO:0000313" key="8">
    <source>
        <dbReference type="EMBL" id="EHL30034.1"/>
    </source>
</evidence>
<comment type="catalytic activity">
    <reaction evidence="5 7">
        <text>AMP + ATP = 2 ADP</text>
        <dbReference type="Rhea" id="RHEA:12973"/>
        <dbReference type="ChEBI" id="CHEBI:30616"/>
        <dbReference type="ChEBI" id="CHEBI:456215"/>
        <dbReference type="ChEBI" id="CHEBI:456216"/>
        <dbReference type="EC" id="2.7.4.3"/>
    </reaction>
</comment>
<dbReference type="eggNOG" id="COG0563">
    <property type="taxonomic scope" value="Bacteria"/>
</dbReference>
<evidence type="ECO:0000256" key="6">
    <source>
        <dbReference type="RuleBase" id="RU003330"/>
    </source>
</evidence>
<sequence>MKIVLLAGAPGSGKSTQGAALMNLNAYIKHLSLGEVVRDILKNSEHPINCKYQALINAGNLLPDEIIFAILDSELAKIADQNIVLLLDGYPRTTAQYEQFKAKCGLPEGLIHLEIDEDSLNRRLQSRESGRSDDNEKAIAKRLDFYRTTTKPLLDTMNGATMHV</sequence>
<feature type="binding site" evidence="5">
    <location>
        <begin position="60"/>
        <end position="62"/>
    </location>
    <ligand>
        <name>AMP</name>
        <dbReference type="ChEBI" id="CHEBI:456215"/>
    </ligand>
</feature>
<feature type="binding site" evidence="5">
    <location>
        <position position="131"/>
    </location>
    <ligand>
        <name>AMP</name>
        <dbReference type="ChEBI" id="CHEBI:456215"/>
    </ligand>
</feature>
<dbReference type="InterPro" id="IPR000850">
    <property type="entry name" value="Adenylat/UMP-CMP_kin"/>
</dbReference>
<dbReference type="PRINTS" id="PR00094">
    <property type="entry name" value="ADENYLTKNASE"/>
</dbReference>
<comment type="pathway">
    <text evidence="5">Purine metabolism; AMP biosynthesis via salvage pathway; AMP from ADP: step 1/1.</text>
</comment>
<dbReference type="InterPro" id="IPR033690">
    <property type="entry name" value="Adenylat_kinase_CS"/>
</dbReference>
<dbReference type="AlphaFoldDB" id="G9ERM1"/>
<organism evidence="8 9">
    <name type="scientific">Legionella drancourtii LLAP12</name>
    <dbReference type="NCBI Taxonomy" id="658187"/>
    <lineage>
        <taxon>Bacteria</taxon>
        <taxon>Pseudomonadati</taxon>
        <taxon>Pseudomonadota</taxon>
        <taxon>Gammaproteobacteria</taxon>
        <taxon>Legionellales</taxon>
        <taxon>Legionellaceae</taxon>
        <taxon>Legionella</taxon>
    </lineage>
</organism>
<reference evidence="8 9" key="1">
    <citation type="journal article" date="2011" name="BMC Genomics">
        <title>Insight into cross-talk between intra-amoebal pathogens.</title>
        <authorList>
            <person name="Gimenez G."/>
            <person name="Bertelli C."/>
            <person name="Moliner C."/>
            <person name="Robert C."/>
            <person name="Raoult D."/>
            <person name="Fournier P.E."/>
            <person name="Greub G."/>
        </authorList>
    </citation>
    <scope>NUCLEOTIDE SEQUENCE [LARGE SCALE GENOMIC DNA]</scope>
    <source>
        <strain evidence="8 9">LLAP12</strain>
    </source>
</reference>
<feature type="binding site" evidence="5">
    <location>
        <position position="96"/>
    </location>
    <ligand>
        <name>AMP</name>
        <dbReference type="ChEBI" id="CHEBI:456215"/>
    </ligand>
</feature>
<evidence type="ECO:0000313" key="9">
    <source>
        <dbReference type="Proteomes" id="UP000002770"/>
    </source>
</evidence>
<dbReference type="HOGENOM" id="CLU_032354_0_3_6"/>
<evidence type="ECO:0000256" key="2">
    <source>
        <dbReference type="ARBA" id="ARBA00022727"/>
    </source>
</evidence>
<keyword evidence="2 5" id="KW-0545">Nucleotide biosynthesis</keyword>
<name>G9ERM1_9GAMM</name>
<dbReference type="PANTHER" id="PTHR23359">
    <property type="entry name" value="NUCLEOTIDE KINASE"/>
    <property type="match status" value="1"/>
</dbReference>
<comment type="similarity">
    <text evidence="5 6">Belongs to the adenylate kinase family.</text>
</comment>
<dbReference type="InterPro" id="IPR027417">
    <property type="entry name" value="P-loop_NTPase"/>
</dbReference>
<keyword evidence="5" id="KW-0963">Cytoplasm</keyword>
<feature type="binding site" evidence="5">
    <location>
        <position position="127"/>
    </location>
    <ligand>
        <name>ATP</name>
        <dbReference type="ChEBI" id="CHEBI:30616"/>
    </ligand>
</feature>
<feature type="binding site" evidence="5">
    <location>
        <position position="38"/>
    </location>
    <ligand>
        <name>AMP</name>
        <dbReference type="ChEBI" id="CHEBI:456215"/>
    </ligand>
</feature>
<keyword evidence="1 5" id="KW-0808">Transferase</keyword>
<evidence type="ECO:0000256" key="3">
    <source>
        <dbReference type="ARBA" id="ARBA00022741"/>
    </source>
</evidence>
<dbReference type="GO" id="GO:0005737">
    <property type="term" value="C:cytoplasm"/>
    <property type="evidence" value="ECO:0007669"/>
    <property type="project" value="UniProtKB-SubCell"/>
</dbReference>
<dbReference type="UniPathway" id="UPA00588">
    <property type="reaction ID" value="UER00649"/>
</dbReference>
<comment type="subcellular location">
    <subcellularLocation>
        <location evidence="5 7">Cytoplasm</location>
    </subcellularLocation>
</comment>
<keyword evidence="5 7" id="KW-0067">ATP-binding</keyword>
<keyword evidence="9" id="KW-1185">Reference proteome</keyword>
<protein>
    <recommendedName>
        <fullName evidence="5 7">Adenylate kinase</fullName>
        <shortName evidence="5">AK</shortName>
        <ecNumber evidence="5 7">2.7.4.3</ecNumber>
    </recommendedName>
    <alternativeName>
        <fullName evidence="5">ATP-AMP transphosphorylase</fullName>
    </alternativeName>
    <alternativeName>
        <fullName evidence="5">ATP:AMP phosphotransferase</fullName>
    </alternativeName>
    <alternativeName>
        <fullName evidence="5">Adenylate monophosphate kinase</fullName>
    </alternativeName>
</protein>
<dbReference type="OrthoDB" id="5638848at2"/>